<feature type="region of interest" description="Disordered" evidence="2">
    <location>
        <begin position="319"/>
        <end position="342"/>
    </location>
</feature>
<evidence type="ECO:0000256" key="1">
    <source>
        <dbReference type="ARBA" id="ARBA00022737"/>
    </source>
</evidence>
<evidence type="ECO:0000256" key="2">
    <source>
        <dbReference type="SAM" id="MobiDB-lite"/>
    </source>
</evidence>
<feature type="region of interest" description="Disordered" evidence="2">
    <location>
        <begin position="915"/>
        <end position="939"/>
    </location>
</feature>
<dbReference type="EMBL" id="KV425564">
    <property type="protein sequence ID" value="KZT27072.1"/>
    <property type="molecule type" value="Genomic_DNA"/>
</dbReference>
<evidence type="ECO:0000313" key="3">
    <source>
        <dbReference type="EMBL" id="KZT27072.1"/>
    </source>
</evidence>
<dbReference type="InterPro" id="IPR011990">
    <property type="entry name" value="TPR-like_helical_dom_sf"/>
</dbReference>
<dbReference type="Gene3D" id="1.25.40.10">
    <property type="entry name" value="Tetratricopeptide repeat domain"/>
    <property type="match status" value="1"/>
</dbReference>
<dbReference type="InterPro" id="IPR051222">
    <property type="entry name" value="PPR/CCM1_RNA-binding"/>
</dbReference>
<accession>A0A165TRJ5</accession>
<reference evidence="3 4" key="1">
    <citation type="journal article" date="2016" name="Mol. Biol. Evol.">
        <title>Comparative Genomics of Early-Diverging Mushroom-Forming Fungi Provides Insights into the Origins of Lignocellulose Decay Capabilities.</title>
        <authorList>
            <person name="Nagy L.G."/>
            <person name="Riley R."/>
            <person name="Tritt A."/>
            <person name="Adam C."/>
            <person name="Daum C."/>
            <person name="Floudas D."/>
            <person name="Sun H."/>
            <person name="Yadav J.S."/>
            <person name="Pangilinan J."/>
            <person name="Larsson K.H."/>
            <person name="Matsuura K."/>
            <person name="Barry K."/>
            <person name="Labutti K."/>
            <person name="Kuo R."/>
            <person name="Ohm R.A."/>
            <person name="Bhattacharya S.S."/>
            <person name="Shirouzu T."/>
            <person name="Yoshinaga Y."/>
            <person name="Martin F.M."/>
            <person name="Grigoriev I.V."/>
            <person name="Hibbett D.S."/>
        </authorList>
    </citation>
    <scope>NUCLEOTIDE SEQUENCE [LARGE SCALE GENOMIC DNA]</scope>
    <source>
        <strain evidence="3 4">HHB14362 ss-1</strain>
    </source>
</reference>
<dbReference type="PANTHER" id="PTHR47942:SF63">
    <property type="entry name" value="PENTATRICOPEPTIDE REPEAT-CONTAINING PROTEIN"/>
    <property type="match status" value="1"/>
</dbReference>
<evidence type="ECO:0000313" key="4">
    <source>
        <dbReference type="Proteomes" id="UP000076761"/>
    </source>
</evidence>
<feature type="compositionally biased region" description="Polar residues" evidence="2">
    <location>
        <begin position="319"/>
        <end position="331"/>
    </location>
</feature>
<dbReference type="STRING" id="1314782.A0A165TRJ5"/>
<name>A0A165TRJ5_9AGAM</name>
<gene>
    <name evidence="3" type="ORF">NEOLEDRAFT_1089959</name>
</gene>
<proteinExistence type="predicted"/>
<dbReference type="PANTHER" id="PTHR47942">
    <property type="entry name" value="TETRATRICOPEPTIDE REPEAT (TPR)-LIKE SUPERFAMILY PROTEIN-RELATED"/>
    <property type="match status" value="1"/>
</dbReference>
<protein>
    <submittedName>
        <fullName evidence="3">Uncharacterized protein</fullName>
    </submittedName>
</protein>
<dbReference type="AlphaFoldDB" id="A0A165TRJ5"/>
<dbReference type="OrthoDB" id="2554293at2759"/>
<dbReference type="InParanoid" id="A0A165TRJ5"/>
<feature type="compositionally biased region" description="Basic residues" evidence="2">
    <location>
        <begin position="929"/>
        <end position="939"/>
    </location>
</feature>
<sequence length="939" mass="105259">MQCNRSTIANVFHRPHSHAALALGRKPIFWGNIIRHISPRPYGLVGSSPSPRRLWPLASPTLTLSRLHAASAVAFAGAPEATAPGMIAVEALPEPSPSQFTNAQISRAAAQAVRLCFKEGQIGDALFILNSMAFAHHKSKSPGQIPPRLLQLPDPIDFSRDISPRLAAHCILHGLIRSGLPKRAATQAHVMMDGGIKLRAATMKAIIDALTTPVQPRPMQGVKMKRLLLDLARFPESAKVLRLHTGLVTDQTTRLALGLFMKARKHGHSRTQGMYESLINACLLQGEILVACLLFVLLVKDWQMRKAVTEQVIKSMSEANNDTAQSRSTPVQIPKTGRTKYATPKPSAGIMRSILDAITASWDDVSNSNNTSHQIRLTMQALVTLVSLLNDNLLPFTDISRLVKTMYSVPRYTDVTVWIEGSRRPLRVEGYSYVHEALRRLFGNLPSSYDRRNDRTRPPLNINTYNSLLWYALRYRRSLCLAQQVLDHMQNVRSPPLQPDRNTFNTLMRAGTVLGINGLTEHALLELRSMEANGKIDRPFVLHSLAEYVPGEVAIDLPEAPFQRDPSLALSLPEQRDLFYLDRYTITAYISHMVATGRPQVVADVLFKMLPELFAVDHPSVGSMSVDEYQALKKNKRAKSVSRAVTYGPYFFAVVLNALRMAGKTGLCERVWMLAKQAERASWEPNSGVDPWCLSIHAYTSMMQCYAQEARKGLHMRGVHDHYAEDPVWMPKSTDHVIGWASYILRRDRLASYQLSRHDAAQEMGLLLFRSMRSGALAVINAMQEIKKRTGHDVSLHHLVPQPDARFYNAALDVFGRHPGMHARRSRTSPSHWRRLVRSSIDVYMESGKMSSAWTPGLQEVAEDLMAAGFTLPIGFRYMFTGRELLIGPTETKQTFVDTRAFAEPPPHMPYFLPHSIPSPRTKVPVSKRYSRKHRTLQP</sequence>
<organism evidence="3 4">
    <name type="scientific">Neolentinus lepideus HHB14362 ss-1</name>
    <dbReference type="NCBI Taxonomy" id="1314782"/>
    <lineage>
        <taxon>Eukaryota</taxon>
        <taxon>Fungi</taxon>
        <taxon>Dikarya</taxon>
        <taxon>Basidiomycota</taxon>
        <taxon>Agaricomycotina</taxon>
        <taxon>Agaricomycetes</taxon>
        <taxon>Gloeophyllales</taxon>
        <taxon>Gloeophyllaceae</taxon>
        <taxon>Neolentinus</taxon>
    </lineage>
</organism>
<keyword evidence="1" id="KW-0677">Repeat</keyword>
<dbReference type="Proteomes" id="UP000076761">
    <property type="component" value="Unassembled WGS sequence"/>
</dbReference>
<keyword evidence="4" id="KW-1185">Reference proteome</keyword>